<name>A0A7Y9E229_9PSEU</name>
<sequence>MTTPWPPEPPVQASDPARLWNGQVMPRQVVEMPTGGSFTVDLARAPEAIRELEHARDQLRALMVEARRLGRIDPGTTDQVSLDAATVFGATADGGDGSLVRALETGAQRLDLLIDTVRSELRSYRDVDAGTSVGFGDLNAR</sequence>
<dbReference type="Proteomes" id="UP000535890">
    <property type="component" value="Unassembled WGS sequence"/>
</dbReference>
<keyword evidence="2" id="KW-1185">Reference proteome</keyword>
<dbReference type="RefSeq" id="WP_218890517.1">
    <property type="nucleotide sequence ID" value="NZ_BAABHP010000023.1"/>
</dbReference>
<dbReference type="AlphaFoldDB" id="A0A7Y9E229"/>
<gene>
    <name evidence="1" type="ORF">BJ983_005658</name>
</gene>
<accession>A0A7Y9E229</accession>
<evidence type="ECO:0000313" key="2">
    <source>
        <dbReference type="Proteomes" id="UP000535890"/>
    </source>
</evidence>
<protein>
    <recommendedName>
        <fullName evidence="3">PE family protein</fullName>
    </recommendedName>
</protein>
<evidence type="ECO:0000313" key="1">
    <source>
        <dbReference type="EMBL" id="NYD39556.1"/>
    </source>
</evidence>
<reference evidence="1 2" key="1">
    <citation type="submission" date="2020-07" db="EMBL/GenBank/DDBJ databases">
        <title>Sequencing the genomes of 1000 actinobacteria strains.</title>
        <authorList>
            <person name="Klenk H.-P."/>
        </authorList>
    </citation>
    <scope>NUCLEOTIDE SEQUENCE [LARGE SCALE GENOMIC DNA]</scope>
    <source>
        <strain evidence="1 2">DSM 45772</strain>
    </source>
</reference>
<evidence type="ECO:0008006" key="3">
    <source>
        <dbReference type="Google" id="ProtNLM"/>
    </source>
</evidence>
<organism evidence="1 2">
    <name type="scientific">Actinomycetospora corticicola</name>
    <dbReference type="NCBI Taxonomy" id="663602"/>
    <lineage>
        <taxon>Bacteria</taxon>
        <taxon>Bacillati</taxon>
        <taxon>Actinomycetota</taxon>
        <taxon>Actinomycetes</taxon>
        <taxon>Pseudonocardiales</taxon>
        <taxon>Pseudonocardiaceae</taxon>
        <taxon>Actinomycetospora</taxon>
    </lineage>
</organism>
<comment type="caution">
    <text evidence="1">The sequence shown here is derived from an EMBL/GenBank/DDBJ whole genome shotgun (WGS) entry which is preliminary data.</text>
</comment>
<proteinExistence type="predicted"/>
<dbReference type="EMBL" id="JACCBN010000001">
    <property type="protein sequence ID" value="NYD39556.1"/>
    <property type="molecule type" value="Genomic_DNA"/>
</dbReference>